<dbReference type="Proteomes" id="UP000287394">
    <property type="component" value="Chromosome"/>
</dbReference>
<keyword evidence="2" id="KW-1185">Reference proteome</keyword>
<evidence type="ECO:0000313" key="2">
    <source>
        <dbReference type="Proteomes" id="UP000287394"/>
    </source>
</evidence>
<dbReference type="Gene3D" id="3.30.700.10">
    <property type="entry name" value="Glycoprotein, Type 4 Pilin"/>
    <property type="match status" value="1"/>
</dbReference>
<dbReference type="PANTHER" id="PTHR30093">
    <property type="entry name" value="GENERAL SECRETION PATHWAY PROTEIN G"/>
    <property type="match status" value="1"/>
</dbReference>
<reference evidence="1 2" key="1">
    <citation type="journal article" date="2019" name="Int. J. Syst. Evol. Microbiol.">
        <title>Capsulimonas corticalis gen. nov., sp. nov., an aerobic capsulated bacterium, of a novel bacterial order, Capsulimonadales ord. nov., of the class Armatimonadia of the phylum Armatimonadetes.</title>
        <authorList>
            <person name="Li J."/>
            <person name="Kudo C."/>
            <person name="Tonouchi A."/>
        </authorList>
    </citation>
    <scope>NUCLEOTIDE SEQUENCE [LARGE SCALE GENOMIC DNA]</scope>
    <source>
        <strain evidence="1 2">AX-7</strain>
    </source>
</reference>
<proteinExistence type="predicted"/>
<dbReference type="InterPro" id="IPR045584">
    <property type="entry name" value="Pilin-like"/>
</dbReference>
<dbReference type="KEGG" id="ccot:CCAX7_25100"/>
<dbReference type="AlphaFoldDB" id="A0A402CVL9"/>
<evidence type="ECO:0000313" key="1">
    <source>
        <dbReference type="EMBL" id="BDI30459.1"/>
    </source>
</evidence>
<dbReference type="InterPro" id="IPR011453">
    <property type="entry name" value="DUF1559"/>
</dbReference>
<dbReference type="NCBIfam" id="TIGR02532">
    <property type="entry name" value="IV_pilin_GFxxxE"/>
    <property type="match status" value="1"/>
</dbReference>
<dbReference type="Pfam" id="PF07596">
    <property type="entry name" value="SBP_bac_10"/>
    <property type="match status" value="1"/>
</dbReference>
<dbReference type="OrthoDB" id="280382at2"/>
<dbReference type="SUPFAM" id="SSF54523">
    <property type="entry name" value="Pili subunits"/>
    <property type="match status" value="1"/>
</dbReference>
<dbReference type="InterPro" id="IPR012902">
    <property type="entry name" value="N_methyl_site"/>
</dbReference>
<gene>
    <name evidence="1" type="ORF">CCAX7_25100</name>
</gene>
<dbReference type="RefSeq" id="WP_119321413.1">
    <property type="nucleotide sequence ID" value="NZ_AP025739.1"/>
</dbReference>
<accession>A0A402CVL9</accession>
<dbReference type="PANTHER" id="PTHR30093:SF2">
    <property type="entry name" value="TYPE II SECRETION SYSTEM PROTEIN H"/>
    <property type="match status" value="1"/>
</dbReference>
<dbReference type="EMBL" id="AP025739">
    <property type="protein sequence ID" value="BDI30459.1"/>
    <property type="molecule type" value="Genomic_DNA"/>
</dbReference>
<sequence length="273" mass="28772">MNLNNRNAKKAFTLIELLVVIAIIAILAAILFPVFAKAREKARQTACSSNLKQLGLATMQYNQDYDEKFPASNWYGSGWESRLFPYVKSPGVFVCPDDGTPQTGTPTGTAYPISYAENAVIAGYGGATASSNPYGNYTGGCPLSVMAAPASTVMLYECQGQQILIGNPMEGVGDILPRGDTGIAIGPTGANACATYGKQPSWEVPLAANRHDATSFLNPYLMADGHVKALRVTQVGDPCGGSNPDNLVQDGPGLGAGPSVNNLRNFAVTFQIQ</sequence>
<name>A0A402CVL9_9BACT</name>
<protein>
    <submittedName>
        <fullName evidence="1">Uncharacterized protein</fullName>
    </submittedName>
</protein>
<organism evidence="1 2">
    <name type="scientific">Capsulimonas corticalis</name>
    <dbReference type="NCBI Taxonomy" id="2219043"/>
    <lineage>
        <taxon>Bacteria</taxon>
        <taxon>Bacillati</taxon>
        <taxon>Armatimonadota</taxon>
        <taxon>Armatimonadia</taxon>
        <taxon>Capsulimonadales</taxon>
        <taxon>Capsulimonadaceae</taxon>
        <taxon>Capsulimonas</taxon>
    </lineage>
</organism>
<dbReference type="Pfam" id="PF07963">
    <property type="entry name" value="N_methyl"/>
    <property type="match status" value="1"/>
</dbReference>